<dbReference type="GO" id="GO:0022857">
    <property type="term" value="F:transmembrane transporter activity"/>
    <property type="evidence" value="ECO:0007669"/>
    <property type="project" value="TreeGrafter"/>
</dbReference>
<dbReference type="Proteomes" id="UP000291483">
    <property type="component" value="Unassembled WGS sequence"/>
</dbReference>
<reference evidence="10 11" key="1">
    <citation type="submission" date="2019-02" db="EMBL/GenBank/DDBJ databases">
        <title>Sequencing the genomes of 1000 actinobacteria strains.</title>
        <authorList>
            <person name="Klenk H.-P."/>
        </authorList>
    </citation>
    <scope>NUCLEOTIDE SEQUENCE [LARGE SCALE GENOMIC DNA]</scope>
    <source>
        <strain evidence="10 11">DSM 18319</strain>
    </source>
</reference>
<evidence type="ECO:0000256" key="2">
    <source>
        <dbReference type="ARBA" id="ARBA00022475"/>
    </source>
</evidence>
<feature type="domain" description="ABC3 transporter permease C-terminal" evidence="8">
    <location>
        <begin position="313"/>
        <end position="426"/>
    </location>
</feature>
<dbReference type="InterPro" id="IPR050250">
    <property type="entry name" value="Macrolide_Exporter_MacB"/>
</dbReference>
<evidence type="ECO:0000256" key="5">
    <source>
        <dbReference type="ARBA" id="ARBA00023136"/>
    </source>
</evidence>
<dbReference type="EMBL" id="SHLC01000001">
    <property type="protein sequence ID" value="RZU64654.1"/>
    <property type="molecule type" value="Genomic_DNA"/>
</dbReference>
<keyword evidence="2" id="KW-1003">Cell membrane</keyword>
<dbReference type="PANTHER" id="PTHR30572:SF4">
    <property type="entry name" value="ABC TRANSPORTER PERMEASE YTRF"/>
    <property type="match status" value="1"/>
</dbReference>
<dbReference type="PANTHER" id="PTHR30572">
    <property type="entry name" value="MEMBRANE COMPONENT OF TRANSPORTER-RELATED"/>
    <property type="match status" value="1"/>
</dbReference>
<evidence type="ECO:0000256" key="6">
    <source>
        <dbReference type="ARBA" id="ARBA00038076"/>
    </source>
</evidence>
<dbReference type="OrthoDB" id="9780560at2"/>
<dbReference type="InterPro" id="IPR003838">
    <property type="entry name" value="ABC3_permease_C"/>
</dbReference>
<dbReference type="GO" id="GO:0005886">
    <property type="term" value="C:plasma membrane"/>
    <property type="evidence" value="ECO:0007669"/>
    <property type="project" value="UniProtKB-SubCell"/>
</dbReference>
<comment type="caution">
    <text evidence="10">The sequence shown here is derived from an EMBL/GenBank/DDBJ whole genome shotgun (WGS) entry which is preliminary data.</text>
</comment>
<keyword evidence="5 7" id="KW-0472">Membrane</keyword>
<dbReference type="AlphaFoldDB" id="A0A4Q8AJN1"/>
<evidence type="ECO:0000313" key="10">
    <source>
        <dbReference type="EMBL" id="RZU64654.1"/>
    </source>
</evidence>
<dbReference type="RefSeq" id="WP_130505119.1">
    <property type="nucleotide sequence ID" value="NZ_SHLC01000001.1"/>
</dbReference>
<keyword evidence="4 7" id="KW-1133">Transmembrane helix</keyword>
<dbReference type="Pfam" id="PF12704">
    <property type="entry name" value="MacB_PCD"/>
    <property type="match status" value="1"/>
</dbReference>
<keyword evidence="3 7" id="KW-0812">Transmembrane</keyword>
<gene>
    <name evidence="10" type="ORF">EV379_0957</name>
</gene>
<sequence>MTAGWIRGRLASVSERFRRREGAPNPVKRADRFTAQDLLVEVSHGIGGHTGRLVMTTMGTVLGIASLVVTIGFAQTAAGQIARQFDSVAATQVLVTPGTTGAMFGNSKPKTALPWDAPERVERLVGVEQAGLVGAVDVAGQRITSVPVNDPSAAQTSGPAVLAASPGLLDAVRGRIVTGRFFDAGHDERADRVVVLGTRAAEELGVNRIDRQPAIFIGDRSYTVIGIVDKMQRRTDMLDAVIIPAGTAQADFGLRAAEELHVRIAVGAGGVVGKQAPIALDPNTPDNFEVVAPQTGSELQESVQADVNVVFLILGLIALLAGGLGIANVTLLSVSERVGEIGLRRALGATRREIRAQFMLESVVIGLLGGLIGAALGVFAVVGVSLVQQWTPIIDLPMVLGCAVLGALVGLAAGAYPAAKASRIEPISALRHGV</sequence>
<feature type="transmembrane region" description="Helical" evidence="7">
    <location>
        <begin position="398"/>
        <end position="419"/>
    </location>
</feature>
<dbReference type="Pfam" id="PF02687">
    <property type="entry name" value="FtsX"/>
    <property type="match status" value="1"/>
</dbReference>
<dbReference type="InterPro" id="IPR025857">
    <property type="entry name" value="MacB_PCD"/>
</dbReference>
<feature type="transmembrane region" description="Helical" evidence="7">
    <location>
        <begin position="309"/>
        <end position="335"/>
    </location>
</feature>
<comment type="similarity">
    <text evidence="6">Belongs to the ABC-4 integral membrane protein family.</text>
</comment>
<evidence type="ECO:0000313" key="11">
    <source>
        <dbReference type="Proteomes" id="UP000291483"/>
    </source>
</evidence>
<organism evidence="10 11">
    <name type="scientific">Microterricola gilva</name>
    <dbReference type="NCBI Taxonomy" id="393267"/>
    <lineage>
        <taxon>Bacteria</taxon>
        <taxon>Bacillati</taxon>
        <taxon>Actinomycetota</taxon>
        <taxon>Actinomycetes</taxon>
        <taxon>Micrococcales</taxon>
        <taxon>Microbacteriaceae</taxon>
        <taxon>Microterricola</taxon>
    </lineage>
</organism>
<evidence type="ECO:0000256" key="1">
    <source>
        <dbReference type="ARBA" id="ARBA00004651"/>
    </source>
</evidence>
<protein>
    <submittedName>
        <fullName evidence="10">Putative ABC transport system permease protein</fullName>
    </submittedName>
</protein>
<evidence type="ECO:0000256" key="7">
    <source>
        <dbReference type="SAM" id="Phobius"/>
    </source>
</evidence>
<name>A0A4Q8AJN1_9MICO</name>
<evidence type="ECO:0000256" key="4">
    <source>
        <dbReference type="ARBA" id="ARBA00022989"/>
    </source>
</evidence>
<comment type="subcellular location">
    <subcellularLocation>
        <location evidence="1">Cell membrane</location>
        <topology evidence="1">Multi-pass membrane protein</topology>
    </subcellularLocation>
</comment>
<proteinExistence type="inferred from homology"/>
<accession>A0A4Q8AJN1</accession>
<evidence type="ECO:0000259" key="8">
    <source>
        <dbReference type="Pfam" id="PF02687"/>
    </source>
</evidence>
<evidence type="ECO:0000259" key="9">
    <source>
        <dbReference type="Pfam" id="PF12704"/>
    </source>
</evidence>
<feature type="transmembrane region" description="Helical" evidence="7">
    <location>
        <begin position="356"/>
        <end position="386"/>
    </location>
</feature>
<keyword evidence="11" id="KW-1185">Reference proteome</keyword>
<feature type="domain" description="MacB-like periplasmic core" evidence="9">
    <location>
        <begin position="54"/>
        <end position="254"/>
    </location>
</feature>
<evidence type="ECO:0000256" key="3">
    <source>
        <dbReference type="ARBA" id="ARBA00022692"/>
    </source>
</evidence>